<dbReference type="PANTHER" id="PTHR24148">
    <property type="entry name" value="ANKYRIN REPEAT DOMAIN-CONTAINING PROTEIN 39 HOMOLOG-RELATED"/>
    <property type="match status" value="1"/>
</dbReference>
<sequence>MAFTQKATPADGMARYEANRCEDIVTSQYCPQRPYLELLIPEEVAEVEKLVFTVISHDQGYCEAENTISWSWFDASVSRPPSRDRILPQCILQNELASREYRHHVVVWQVESAESDFNSDSSTRKFLGSIRHSDVIQVTPRAMFPGWSNHVRSIRIEAYCRLSEPSISAAPLPIGTGAVSKAAGEAAHNPLYRPLAVYKKEIRLLCLDPGESDDELSGSFIVSALDAPEMPVFEALSYCWGSGSSKGFINLSSGQKDHDSSKTTLAITANLNEALRYLRKELTSTCRIIWIDALCINQDDVSERGSQVGMMGEIYSRAASVVVWLGLVDSSEPATAKETVNMINKVAENYTPPTKTKGGVLLFADQLPVSEQNALFPRLTRLFTAFFNRPWFQRVWVVQEAWLSKKAVMYLGEEKVSWAAVMLVNYWMVNTRGGGFPGIAQVSLPSLWARIAEHQNLISSVRHSDEMTPRMKILDLVLEGAELAATDPRDRIFALLGLGEETHQRDQIPAPLQPNYTKTTSQVYVDFTLWWINKYQSLAILSAVHAAPGRTWQDLRPSHPATPPPTSYLSNYPSWALPPTGRARYANMTLGLRDTLSHSLSLPATVPVLFPSPDPLNLVLAGVSLATITAITSYPYTNLAPTHHDKSNHHASSSSLHAIFHRIFDPSSSLCTWSRETTPTGADVGPETTAAPGDSDVPLREDQLKDHLSIHNDDPSGAEFPCLTKCLFTTAERKLTGLCPTGVEAGDVIVFLHGGRVLYALRHLERQSKTGVYRFLGECYVEHKEDEPVLGAGWEMKKDMEIFTLV</sequence>
<dbReference type="InterPro" id="IPR052895">
    <property type="entry name" value="HetReg/Transcr_Mod"/>
</dbReference>
<reference evidence="3" key="2">
    <citation type="submission" date="2023-05" db="EMBL/GenBank/DDBJ databases">
        <authorList>
            <consortium name="Lawrence Berkeley National Laboratory"/>
            <person name="Steindorff A."/>
            <person name="Hensen N."/>
            <person name="Bonometti L."/>
            <person name="Westerberg I."/>
            <person name="Brannstrom I.O."/>
            <person name="Guillou S."/>
            <person name="Cros-Aarteil S."/>
            <person name="Calhoun S."/>
            <person name="Haridas S."/>
            <person name="Kuo A."/>
            <person name="Mondo S."/>
            <person name="Pangilinan J."/>
            <person name="Riley R."/>
            <person name="Labutti K."/>
            <person name="Andreopoulos B."/>
            <person name="Lipzen A."/>
            <person name="Chen C."/>
            <person name="Yanf M."/>
            <person name="Daum C."/>
            <person name="Ng V."/>
            <person name="Clum A."/>
            <person name="Ohm R."/>
            <person name="Martin F."/>
            <person name="Silar P."/>
            <person name="Natvig D."/>
            <person name="Lalanne C."/>
            <person name="Gautier V."/>
            <person name="Ament-Velasquez S.L."/>
            <person name="Kruys A."/>
            <person name="Hutchinson M.I."/>
            <person name="Powell A.J."/>
            <person name="Barry K."/>
            <person name="Miller A.N."/>
            <person name="Grigoriev I.V."/>
            <person name="Debuchy R."/>
            <person name="Gladieux P."/>
            <person name="Thoren M.H."/>
            <person name="Johannesson H."/>
        </authorList>
    </citation>
    <scope>NUCLEOTIDE SEQUENCE</scope>
    <source>
        <strain evidence="3">PSN293</strain>
    </source>
</reference>
<comment type="caution">
    <text evidence="3">The sequence shown here is derived from an EMBL/GenBank/DDBJ whole genome shotgun (WGS) entry which is preliminary data.</text>
</comment>
<evidence type="ECO:0000313" key="4">
    <source>
        <dbReference type="Proteomes" id="UP001301769"/>
    </source>
</evidence>
<dbReference type="Pfam" id="PF06985">
    <property type="entry name" value="HET"/>
    <property type="match status" value="1"/>
</dbReference>
<feature type="non-terminal residue" evidence="3">
    <location>
        <position position="1"/>
    </location>
</feature>
<evidence type="ECO:0000256" key="1">
    <source>
        <dbReference type="SAM" id="MobiDB-lite"/>
    </source>
</evidence>
<dbReference type="PANTHER" id="PTHR24148:SF64">
    <property type="entry name" value="HETEROKARYON INCOMPATIBILITY DOMAIN-CONTAINING PROTEIN"/>
    <property type="match status" value="1"/>
</dbReference>
<evidence type="ECO:0000313" key="3">
    <source>
        <dbReference type="EMBL" id="KAK4207887.1"/>
    </source>
</evidence>
<dbReference type="Proteomes" id="UP001301769">
    <property type="component" value="Unassembled WGS sequence"/>
</dbReference>
<name>A0AAN6Y0F2_9PEZI</name>
<feature type="domain" description="Heterokaryon incompatibility" evidence="2">
    <location>
        <begin position="233"/>
        <end position="400"/>
    </location>
</feature>
<dbReference type="EMBL" id="MU858268">
    <property type="protein sequence ID" value="KAK4207887.1"/>
    <property type="molecule type" value="Genomic_DNA"/>
</dbReference>
<organism evidence="3 4">
    <name type="scientific">Rhypophila decipiens</name>
    <dbReference type="NCBI Taxonomy" id="261697"/>
    <lineage>
        <taxon>Eukaryota</taxon>
        <taxon>Fungi</taxon>
        <taxon>Dikarya</taxon>
        <taxon>Ascomycota</taxon>
        <taxon>Pezizomycotina</taxon>
        <taxon>Sordariomycetes</taxon>
        <taxon>Sordariomycetidae</taxon>
        <taxon>Sordariales</taxon>
        <taxon>Naviculisporaceae</taxon>
        <taxon>Rhypophila</taxon>
    </lineage>
</organism>
<reference evidence="3" key="1">
    <citation type="journal article" date="2023" name="Mol. Phylogenet. Evol.">
        <title>Genome-scale phylogeny and comparative genomics of the fungal order Sordariales.</title>
        <authorList>
            <person name="Hensen N."/>
            <person name="Bonometti L."/>
            <person name="Westerberg I."/>
            <person name="Brannstrom I.O."/>
            <person name="Guillou S."/>
            <person name="Cros-Aarteil S."/>
            <person name="Calhoun S."/>
            <person name="Haridas S."/>
            <person name="Kuo A."/>
            <person name="Mondo S."/>
            <person name="Pangilinan J."/>
            <person name="Riley R."/>
            <person name="LaButti K."/>
            <person name="Andreopoulos B."/>
            <person name="Lipzen A."/>
            <person name="Chen C."/>
            <person name="Yan M."/>
            <person name="Daum C."/>
            <person name="Ng V."/>
            <person name="Clum A."/>
            <person name="Steindorff A."/>
            <person name="Ohm R.A."/>
            <person name="Martin F."/>
            <person name="Silar P."/>
            <person name="Natvig D.O."/>
            <person name="Lalanne C."/>
            <person name="Gautier V."/>
            <person name="Ament-Velasquez S.L."/>
            <person name="Kruys A."/>
            <person name="Hutchinson M.I."/>
            <person name="Powell A.J."/>
            <person name="Barry K."/>
            <person name="Miller A.N."/>
            <person name="Grigoriev I.V."/>
            <person name="Debuchy R."/>
            <person name="Gladieux P."/>
            <person name="Hiltunen Thoren M."/>
            <person name="Johannesson H."/>
        </authorList>
    </citation>
    <scope>NUCLEOTIDE SEQUENCE</scope>
    <source>
        <strain evidence="3">PSN293</strain>
    </source>
</reference>
<evidence type="ECO:0000259" key="2">
    <source>
        <dbReference type="Pfam" id="PF06985"/>
    </source>
</evidence>
<protein>
    <submittedName>
        <fullName evidence="3">Heterokaryon incompatibility protein-domain-containing protein</fullName>
    </submittedName>
</protein>
<dbReference type="AlphaFoldDB" id="A0AAN6Y0F2"/>
<proteinExistence type="predicted"/>
<dbReference type="InterPro" id="IPR010730">
    <property type="entry name" value="HET"/>
</dbReference>
<accession>A0AAN6Y0F2</accession>
<feature type="region of interest" description="Disordered" evidence="1">
    <location>
        <begin position="675"/>
        <end position="698"/>
    </location>
</feature>
<gene>
    <name evidence="3" type="ORF">QBC37DRAFT_392426</name>
</gene>
<keyword evidence="4" id="KW-1185">Reference proteome</keyword>